<dbReference type="InterPro" id="IPR050570">
    <property type="entry name" value="Cell_wall_metabolism_enzyme"/>
</dbReference>
<dbReference type="GO" id="GO:0004222">
    <property type="term" value="F:metalloendopeptidase activity"/>
    <property type="evidence" value="ECO:0007669"/>
    <property type="project" value="TreeGrafter"/>
</dbReference>
<dbReference type="PROSITE" id="PS51782">
    <property type="entry name" value="LYSM"/>
    <property type="match status" value="2"/>
</dbReference>
<protein>
    <recommendedName>
        <fullName evidence="2">LysM domain-containing protein</fullName>
    </recommendedName>
</protein>
<dbReference type="CDD" id="cd12797">
    <property type="entry name" value="M23_peptidase"/>
    <property type="match status" value="1"/>
</dbReference>
<dbReference type="CDD" id="cd00118">
    <property type="entry name" value="LysM"/>
    <property type="match status" value="2"/>
</dbReference>
<feature type="transmembrane region" description="Helical" evidence="1">
    <location>
        <begin position="6"/>
        <end position="27"/>
    </location>
</feature>
<dbReference type="InterPro" id="IPR036779">
    <property type="entry name" value="LysM_dom_sf"/>
</dbReference>
<dbReference type="InterPro" id="IPR018392">
    <property type="entry name" value="LysM"/>
</dbReference>
<gene>
    <name evidence="3" type="ORF">COT32_02030</name>
</gene>
<feature type="domain" description="LysM" evidence="2">
    <location>
        <begin position="157"/>
        <end position="201"/>
    </location>
</feature>
<accession>A0A2H0YQH7</accession>
<evidence type="ECO:0000313" key="4">
    <source>
        <dbReference type="Proteomes" id="UP000231472"/>
    </source>
</evidence>
<comment type="caution">
    <text evidence="3">The sequence shown here is derived from an EMBL/GenBank/DDBJ whole genome shotgun (WGS) entry which is preliminary data.</text>
</comment>
<dbReference type="AlphaFoldDB" id="A0A2H0YQH7"/>
<organism evidence="3 4">
    <name type="scientific">Candidatus Nealsonbacteria bacterium CG08_land_8_20_14_0_20_36_22</name>
    <dbReference type="NCBI Taxonomy" id="1974704"/>
    <lineage>
        <taxon>Bacteria</taxon>
        <taxon>Candidatus Nealsoniibacteriota</taxon>
    </lineage>
</organism>
<keyword evidence="1" id="KW-0472">Membrane</keyword>
<sequence>MEKQVFFSIIAILIAFLFGGFVFGSMFNLEPILITEKANNSSHQNLFAEPIKNFVRESPKMSFIQENSLLGVTPPTSVTPQVLGSILGGVEIDESGSGIESESNGIIEYLVESGDTLLSIAAKYNISLETILWANDLNSKSLIKPGQKLIIPLVSGIIYYVKKGDVLSELAETYKGKVEEIIAFNNLSDRGDIFIGDILIIPGGKMPPKPKPISQAQIPIGSSYFICPQTTCHITQGLHWYNAIDFGGKCGDPLYAAASGTVQTIRYGWNGGIGNYLNILHPNGVVTTYGHIQNSLVVPGQTVSQGDIIAIMGGKPGMPGAGHSTGCHVHFEVRGARNPFAN</sequence>
<dbReference type="Gene3D" id="3.10.350.10">
    <property type="entry name" value="LysM domain"/>
    <property type="match status" value="2"/>
</dbReference>
<dbReference type="Pfam" id="PF01551">
    <property type="entry name" value="Peptidase_M23"/>
    <property type="match status" value="1"/>
</dbReference>
<dbReference type="Proteomes" id="UP000231472">
    <property type="component" value="Unassembled WGS sequence"/>
</dbReference>
<reference evidence="4" key="1">
    <citation type="submission" date="2017-09" db="EMBL/GenBank/DDBJ databases">
        <title>Depth-based differentiation of microbial function through sediment-hosted aquifers and enrichment of novel symbionts in the deep terrestrial subsurface.</title>
        <authorList>
            <person name="Probst A.J."/>
            <person name="Ladd B."/>
            <person name="Jarett J.K."/>
            <person name="Geller-Mcgrath D.E."/>
            <person name="Sieber C.M.K."/>
            <person name="Emerson J.B."/>
            <person name="Anantharaman K."/>
            <person name="Thomas B.C."/>
            <person name="Malmstrom R."/>
            <person name="Stieglmeier M."/>
            <person name="Klingl A."/>
            <person name="Woyke T."/>
            <person name="Ryan C.M."/>
            <person name="Banfield J.F."/>
        </authorList>
    </citation>
    <scope>NUCLEOTIDE SEQUENCE [LARGE SCALE GENOMIC DNA]</scope>
</reference>
<dbReference type="InterPro" id="IPR011055">
    <property type="entry name" value="Dup_hybrid_motif"/>
</dbReference>
<dbReference type="SMART" id="SM00257">
    <property type="entry name" value="LysM"/>
    <property type="match status" value="2"/>
</dbReference>
<evidence type="ECO:0000259" key="2">
    <source>
        <dbReference type="PROSITE" id="PS51782"/>
    </source>
</evidence>
<keyword evidence="1" id="KW-0812">Transmembrane</keyword>
<dbReference type="Pfam" id="PF01476">
    <property type="entry name" value="LysM"/>
    <property type="match status" value="2"/>
</dbReference>
<dbReference type="SUPFAM" id="SSF51261">
    <property type="entry name" value="Duplicated hybrid motif"/>
    <property type="match status" value="1"/>
</dbReference>
<keyword evidence="1" id="KW-1133">Transmembrane helix</keyword>
<evidence type="ECO:0000313" key="3">
    <source>
        <dbReference type="EMBL" id="PIS40002.1"/>
    </source>
</evidence>
<proteinExistence type="predicted"/>
<dbReference type="EMBL" id="PEYC01000041">
    <property type="protein sequence ID" value="PIS40002.1"/>
    <property type="molecule type" value="Genomic_DNA"/>
</dbReference>
<feature type="domain" description="LysM" evidence="2">
    <location>
        <begin position="107"/>
        <end position="151"/>
    </location>
</feature>
<dbReference type="Gene3D" id="2.70.70.10">
    <property type="entry name" value="Glucose Permease (Domain IIA)"/>
    <property type="match status" value="1"/>
</dbReference>
<dbReference type="PANTHER" id="PTHR21666">
    <property type="entry name" value="PEPTIDASE-RELATED"/>
    <property type="match status" value="1"/>
</dbReference>
<evidence type="ECO:0000256" key="1">
    <source>
        <dbReference type="SAM" id="Phobius"/>
    </source>
</evidence>
<name>A0A2H0YQH7_9BACT</name>
<dbReference type="PANTHER" id="PTHR21666:SF270">
    <property type="entry name" value="MUREIN HYDROLASE ACTIVATOR ENVC"/>
    <property type="match status" value="1"/>
</dbReference>
<dbReference type="InterPro" id="IPR016047">
    <property type="entry name" value="M23ase_b-sheet_dom"/>
</dbReference>